<comment type="caution">
    <text evidence="3">The sequence shown here is derived from an EMBL/GenBank/DDBJ whole genome shotgun (WGS) entry which is preliminary data.</text>
</comment>
<keyword evidence="1" id="KW-0812">Transmembrane</keyword>
<dbReference type="AlphaFoldDB" id="A0A2D0KG18"/>
<evidence type="ECO:0000256" key="1">
    <source>
        <dbReference type="SAM" id="Phobius"/>
    </source>
</evidence>
<evidence type="ECO:0000313" key="4">
    <source>
        <dbReference type="Proteomes" id="UP000222168"/>
    </source>
</evidence>
<sequence length="255" mass="29695">MRIEILISTLNDGLFDIKINEKYIYLIVHQITLHEKIGVYEKYFLEKLKNNNVRYIQSNTIGLSKSRNIALKNSVGDILWIMDDDVEILESTHDKIINSYRNTSYDILILNHTTAKNKTSSYNIKQYKHNIISSAKIHSIDISFRKKIKEKILFDESFGLGTKLPSGEEYIFITDAIKANFSVYQTNIIASAHPNISSGVDFYSTKEKIIAKRKMLDRIFRKLSLILTILFIFKKTILLIKKKKLLSFIRYALFK</sequence>
<feature type="transmembrane region" description="Helical" evidence="1">
    <location>
        <begin position="223"/>
        <end position="240"/>
    </location>
</feature>
<dbReference type="InterPro" id="IPR001173">
    <property type="entry name" value="Glyco_trans_2-like"/>
</dbReference>
<organism evidence="3 4">
    <name type="scientific">Xenorhabdus ishibashii</name>
    <dbReference type="NCBI Taxonomy" id="1034471"/>
    <lineage>
        <taxon>Bacteria</taxon>
        <taxon>Pseudomonadati</taxon>
        <taxon>Pseudomonadota</taxon>
        <taxon>Gammaproteobacteria</taxon>
        <taxon>Enterobacterales</taxon>
        <taxon>Morganellaceae</taxon>
        <taxon>Xenorhabdus</taxon>
    </lineage>
</organism>
<keyword evidence="4" id="KW-1185">Reference proteome</keyword>
<name>A0A2D0KG18_9GAMM</name>
<protein>
    <recommendedName>
        <fullName evidence="2">Glycosyltransferase 2-like domain-containing protein</fullName>
    </recommendedName>
</protein>
<dbReference type="SUPFAM" id="SSF53448">
    <property type="entry name" value="Nucleotide-diphospho-sugar transferases"/>
    <property type="match status" value="1"/>
</dbReference>
<dbReference type="OrthoDB" id="5245171at2"/>
<proteinExistence type="predicted"/>
<accession>A0A2D0KG18</accession>
<dbReference type="Gene3D" id="3.90.550.10">
    <property type="entry name" value="Spore Coat Polysaccharide Biosynthesis Protein SpsA, Chain A"/>
    <property type="match status" value="1"/>
</dbReference>
<dbReference type="InterPro" id="IPR029044">
    <property type="entry name" value="Nucleotide-diphossugar_trans"/>
</dbReference>
<gene>
    <name evidence="3" type="ORF">Xish_01575</name>
</gene>
<feature type="domain" description="Glycosyltransferase 2-like" evidence="2">
    <location>
        <begin position="46"/>
        <end position="126"/>
    </location>
</feature>
<keyword evidence="1" id="KW-0472">Membrane</keyword>
<dbReference type="RefSeq" id="WP_099117368.1">
    <property type="nucleotide sequence ID" value="NZ_NJAK01000001.1"/>
</dbReference>
<evidence type="ECO:0000259" key="2">
    <source>
        <dbReference type="Pfam" id="PF00535"/>
    </source>
</evidence>
<dbReference type="CDD" id="cd00761">
    <property type="entry name" value="Glyco_tranf_GTA_type"/>
    <property type="match status" value="1"/>
</dbReference>
<dbReference type="Pfam" id="PF00535">
    <property type="entry name" value="Glycos_transf_2"/>
    <property type="match status" value="1"/>
</dbReference>
<reference evidence="3 4" key="1">
    <citation type="journal article" date="2017" name="Nat. Microbiol.">
        <title>Natural product diversity associated with the nematode symbionts Photorhabdus and Xenorhabdus.</title>
        <authorList>
            <person name="Tobias N.J."/>
            <person name="Wolff H."/>
            <person name="Djahanschiri B."/>
            <person name="Grundmann F."/>
            <person name="Kronenwerth M."/>
            <person name="Shi Y.M."/>
            <person name="Simonyi S."/>
            <person name="Grun P."/>
            <person name="Shapiro-Ilan D."/>
            <person name="Pidot S.J."/>
            <person name="Stinear T.P."/>
            <person name="Ebersberger I."/>
            <person name="Bode H.B."/>
        </authorList>
    </citation>
    <scope>NUCLEOTIDE SEQUENCE [LARGE SCALE GENOMIC DNA]</scope>
    <source>
        <strain evidence="3 4">DSM 22670</strain>
    </source>
</reference>
<dbReference type="Proteomes" id="UP000222168">
    <property type="component" value="Unassembled WGS sequence"/>
</dbReference>
<dbReference type="EMBL" id="NJAK01000001">
    <property type="protein sequence ID" value="PHM62373.1"/>
    <property type="molecule type" value="Genomic_DNA"/>
</dbReference>
<evidence type="ECO:0000313" key="3">
    <source>
        <dbReference type="EMBL" id="PHM62373.1"/>
    </source>
</evidence>
<keyword evidence="1" id="KW-1133">Transmembrane helix</keyword>